<accession>G4STC2</accession>
<dbReference type="RefSeq" id="WP_014148662.1">
    <property type="nucleotide sequence ID" value="NC_016112.1"/>
</dbReference>
<organism evidence="1 2">
    <name type="scientific">Methylotuvimicrobium alcaliphilum (strain DSM 19304 / NCIMB 14124 / VKM B-2133 / 20Z)</name>
    <name type="common">Methylomicrobium alcaliphilum</name>
    <dbReference type="NCBI Taxonomy" id="1091494"/>
    <lineage>
        <taxon>Bacteria</taxon>
        <taxon>Pseudomonadati</taxon>
        <taxon>Pseudomonadota</taxon>
        <taxon>Gammaproteobacteria</taxon>
        <taxon>Methylococcales</taxon>
        <taxon>Methylococcaceae</taxon>
        <taxon>Methylotuvimicrobium</taxon>
    </lineage>
</organism>
<dbReference type="SUPFAM" id="SSF50494">
    <property type="entry name" value="Trypsin-like serine proteases"/>
    <property type="match status" value="1"/>
</dbReference>
<evidence type="ECO:0000313" key="1">
    <source>
        <dbReference type="EMBL" id="CCE23875.1"/>
    </source>
</evidence>
<dbReference type="STRING" id="1091494.MEALZ_2189"/>
<evidence type="ECO:0008006" key="3">
    <source>
        <dbReference type="Google" id="ProtNLM"/>
    </source>
</evidence>
<dbReference type="EMBL" id="FO082060">
    <property type="protein sequence ID" value="CCE23875.1"/>
    <property type="molecule type" value="Genomic_DNA"/>
</dbReference>
<dbReference type="PATRIC" id="fig|271065.3.peg.2250"/>
<dbReference type="InterPro" id="IPR009003">
    <property type="entry name" value="Peptidase_S1_PA"/>
</dbReference>
<dbReference type="HOGENOM" id="CLU_061991_0_0_6"/>
<reference evidence="2" key="1">
    <citation type="journal article" date="2012" name="J. Bacteriol.">
        <title>Genome sequence of the haloalkaliphilic methanotrophic bacterium Methylomicrobium alcaliphilum 20Z.</title>
        <authorList>
            <person name="Vuilleumier S."/>
            <person name="Khmelenina V.N."/>
            <person name="Bringel F."/>
            <person name="Reshetnikov A.S."/>
            <person name="Lajus A."/>
            <person name="Mangenot S."/>
            <person name="Rouy Z."/>
            <person name="Op den Camp H.J."/>
            <person name="Jetten M.S."/>
            <person name="Dispirito A.A."/>
            <person name="Dunfield P."/>
            <person name="Klotz M.G."/>
            <person name="Semrau J.D."/>
            <person name="Stein L.Y."/>
            <person name="Barbe V."/>
            <person name="Medigue C."/>
            <person name="Trotsenko Y.A."/>
            <person name="Kalyuzhnaya M.G."/>
        </authorList>
    </citation>
    <scope>NUCLEOTIDE SEQUENCE [LARGE SCALE GENOMIC DNA]</scope>
    <source>
        <strain evidence="2">DSM 19304 / NCIMB 14124 / VKM B-2133 / 20Z</strain>
    </source>
</reference>
<protein>
    <recommendedName>
        <fullName evidence="3">Peptidase S1 domain-containing protein</fullName>
    </recommendedName>
</protein>
<proteinExistence type="predicted"/>
<name>G4STC2_META2</name>
<evidence type="ECO:0000313" key="2">
    <source>
        <dbReference type="Proteomes" id="UP000008315"/>
    </source>
</evidence>
<dbReference type="InterPro" id="IPR043504">
    <property type="entry name" value="Peptidase_S1_PA_chymotrypsin"/>
</dbReference>
<dbReference type="Proteomes" id="UP000008315">
    <property type="component" value="Chromosome"/>
</dbReference>
<dbReference type="AlphaFoldDB" id="G4STC2"/>
<keyword evidence="2" id="KW-1185">Reference proteome</keyword>
<gene>
    <name evidence="1" type="ordered locus">MEALZ_2189</name>
</gene>
<sequence>MANTIQDIRQLLYGARRQLMNKPNVIATGVGYKITGGVKTEELCITCSVSEKVNKADLTSSDMVPSAIEDTPTDVIQTKRFRVFQDPTGRFRPAPGGVSIGHIDISAGTLGCLVRKNGEFYILSNNHVLANVNAANIGDPIIQPGAHDGGKFPDDHIADLADFVPINISGMVPSDCNVAGVVADILNTSARFFGSSTRLQSVRAQATENLVDCAIAKPLQPDWVIDEILQIGTIEGMAEGELGIDVQKYGRTTQYTTGRIEQIDVTANVQLGGGRYAVFTDQLMAGAMSQPGDSGSAVLDMQGNIVGLLFAGSEETTLINRIQNVFTALGVSR</sequence>
<dbReference type="Gene3D" id="2.40.10.10">
    <property type="entry name" value="Trypsin-like serine proteases"/>
    <property type="match status" value="1"/>
</dbReference>
<dbReference type="KEGG" id="mah:MEALZ_2189"/>